<dbReference type="EMBL" id="RWGY01000002">
    <property type="protein sequence ID" value="TVU49799.1"/>
    <property type="molecule type" value="Genomic_DNA"/>
</dbReference>
<name>A0A5J9WNS5_9POAL</name>
<evidence type="ECO:0000313" key="3">
    <source>
        <dbReference type="Proteomes" id="UP000324897"/>
    </source>
</evidence>
<feature type="region of interest" description="Disordered" evidence="1">
    <location>
        <begin position="70"/>
        <end position="120"/>
    </location>
</feature>
<dbReference type="AlphaFoldDB" id="A0A5J9WNS5"/>
<feature type="non-terminal residue" evidence="2">
    <location>
        <position position="1"/>
    </location>
</feature>
<keyword evidence="3" id="KW-1185">Reference proteome</keyword>
<proteinExistence type="predicted"/>
<protein>
    <submittedName>
        <fullName evidence="2">Uncharacterized protein</fullName>
    </submittedName>
</protein>
<gene>
    <name evidence="2" type="ORF">EJB05_01136</name>
</gene>
<reference evidence="2 3" key="1">
    <citation type="journal article" date="2019" name="Sci. Rep.">
        <title>A high-quality genome of Eragrostis curvula grass provides insights into Poaceae evolution and supports new strategies to enhance forage quality.</title>
        <authorList>
            <person name="Carballo J."/>
            <person name="Santos B.A.C.M."/>
            <person name="Zappacosta D."/>
            <person name="Garbus I."/>
            <person name="Selva J.P."/>
            <person name="Gallo C.A."/>
            <person name="Diaz A."/>
            <person name="Albertini E."/>
            <person name="Caccamo M."/>
            <person name="Echenique V."/>
        </authorList>
    </citation>
    <scope>NUCLEOTIDE SEQUENCE [LARGE SCALE GENOMIC DNA]</scope>
    <source>
        <strain evidence="3">cv. Victoria</strain>
        <tissue evidence="2">Leaf</tissue>
    </source>
</reference>
<evidence type="ECO:0000256" key="1">
    <source>
        <dbReference type="SAM" id="MobiDB-lite"/>
    </source>
</evidence>
<evidence type="ECO:0000313" key="2">
    <source>
        <dbReference type="EMBL" id="TVU49799.1"/>
    </source>
</evidence>
<comment type="caution">
    <text evidence="2">The sequence shown here is derived from an EMBL/GenBank/DDBJ whole genome shotgun (WGS) entry which is preliminary data.</text>
</comment>
<sequence>MGGSPAALQGLLCSRRASSMKLCNLVPEGGGDLGGGDRGEGEGGALLLLFPLMLRIPRCLMRRAKLPSEELDPADESPAELFSHSSSMAGPGSEPCATTWAQDGAAEEDAPTALAGPEGEGAACVGREEAGDLAERPWEGEPGARQLWRRRGVVAAAEESRGRALWTIHSFIHEASYEAACEATREAAGEVVLPNDFRHSHSQSCFPEKSQPQPEPKQTGPNCYRRTEAV</sequence>
<dbReference type="Gramene" id="TVU49799">
    <property type="protein sequence ID" value="TVU49799"/>
    <property type="gene ID" value="EJB05_01136"/>
</dbReference>
<accession>A0A5J9WNS5</accession>
<feature type="region of interest" description="Disordered" evidence="1">
    <location>
        <begin position="198"/>
        <end position="230"/>
    </location>
</feature>
<dbReference type="Proteomes" id="UP000324897">
    <property type="component" value="Chromosome 6"/>
</dbReference>
<organism evidence="2 3">
    <name type="scientific">Eragrostis curvula</name>
    <name type="common">weeping love grass</name>
    <dbReference type="NCBI Taxonomy" id="38414"/>
    <lineage>
        <taxon>Eukaryota</taxon>
        <taxon>Viridiplantae</taxon>
        <taxon>Streptophyta</taxon>
        <taxon>Embryophyta</taxon>
        <taxon>Tracheophyta</taxon>
        <taxon>Spermatophyta</taxon>
        <taxon>Magnoliopsida</taxon>
        <taxon>Liliopsida</taxon>
        <taxon>Poales</taxon>
        <taxon>Poaceae</taxon>
        <taxon>PACMAD clade</taxon>
        <taxon>Chloridoideae</taxon>
        <taxon>Eragrostideae</taxon>
        <taxon>Eragrostidinae</taxon>
        <taxon>Eragrostis</taxon>
    </lineage>
</organism>
<feature type="compositionally biased region" description="Low complexity" evidence="1">
    <location>
        <begin position="207"/>
        <end position="218"/>
    </location>
</feature>